<dbReference type="InterPro" id="IPR005836">
    <property type="entry name" value="ADP_Glu_pyroP_CS"/>
</dbReference>
<dbReference type="GO" id="GO:0005978">
    <property type="term" value="P:glycogen biosynthetic process"/>
    <property type="evidence" value="ECO:0007669"/>
    <property type="project" value="UniProtKB-UniRule"/>
</dbReference>
<dbReference type="GO" id="GO:0005524">
    <property type="term" value="F:ATP binding"/>
    <property type="evidence" value="ECO:0007669"/>
    <property type="project" value="UniProtKB-KW"/>
</dbReference>
<keyword evidence="8 9" id="KW-0119">Carbohydrate metabolism</keyword>
<dbReference type="NCBIfam" id="NF003670">
    <property type="entry name" value="PRK05293.1"/>
    <property type="match status" value="1"/>
</dbReference>
<dbReference type="AlphaFoldDB" id="A0A2K1P387"/>
<evidence type="ECO:0000256" key="2">
    <source>
        <dbReference type="ARBA" id="ARBA00022600"/>
    </source>
</evidence>
<reference evidence="12 13" key="1">
    <citation type="submission" date="2013-12" db="EMBL/GenBank/DDBJ databases">
        <title>Comparative genomics of Petrotoga isolates.</title>
        <authorList>
            <person name="Nesbo C.L."/>
            <person name="Charchuk R."/>
            <person name="Chow K."/>
        </authorList>
    </citation>
    <scope>NUCLEOTIDE SEQUENCE [LARGE SCALE GENOMIC DNA]</scope>
    <source>
        <strain evidence="12 13">DSM 13574</strain>
    </source>
</reference>
<dbReference type="Gene3D" id="3.90.550.10">
    <property type="entry name" value="Spore Coat Polysaccharide Biosynthesis Protein SpsA, Chain A"/>
    <property type="match status" value="1"/>
</dbReference>
<comment type="pathway">
    <text evidence="9">Glycan biosynthesis; glycogen biosynthesis.</text>
</comment>
<dbReference type="InterPro" id="IPR029044">
    <property type="entry name" value="Nucleotide-diphossugar_trans"/>
</dbReference>
<dbReference type="Gene3D" id="2.160.10.10">
    <property type="entry name" value="Hexapeptide repeat proteins"/>
    <property type="match status" value="1"/>
</dbReference>
<evidence type="ECO:0000313" key="12">
    <source>
        <dbReference type="EMBL" id="PNR97251.1"/>
    </source>
</evidence>
<feature type="site" description="Could play a key role in the communication between the regulatory and the substrate sites" evidence="9">
    <location>
        <position position="96"/>
    </location>
</feature>
<dbReference type="Pfam" id="PF24894">
    <property type="entry name" value="Hexapep_GlmU"/>
    <property type="match status" value="1"/>
</dbReference>
<dbReference type="PANTHER" id="PTHR43523:SF2">
    <property type="entry name" value="GLUCOSE-1-PHOSPHATE ADENYLYLTRANSFERASE"/>
    <property type="match status" value="1"/>
</dbReference>
<proteinExistence type="inferred from homology"/>
<comment type="subunit">
    <text evidence="9">Homotetramer.</text>
</comment>
<comment type="caution">
    <text evidence="12">The sequence shown here is derived from an EMBL/GenBank/DDBJ whole genome shotgun (WGS) entry which is preliminary data.</text>
</comment>
<evidence type="ECO:0000256" key="4">
    <source>
        <dbReference type="ARBA" id="ARBA00022695"/>
    </source>
</evidence>
<dbReference type="InterPro" id="IPR056818">
    <property type="entry name" value="GlmU/GlgC-like_hexapep"/>
</dbReference>
<dbReference type="CDD" id="cd02508">
    <property type="entry name" value="ADP_Glucose_PP"/>
    <property type="match status" value="1"/>
</dbReference>
<evidence type="ECO:0000256" key="7">
    <source>
        <dbReference type="ARBA" id="ARBA00023056"/>
    </source>
</evidence>
<protein>
    <recommendedName>
        <fullName evidence="9">Glucose-1-phosphate adenylyltransferase</fullName>
        <ecNumber evidence="9">2.7.7.27</ecNumber>
    </recommendedName>
    <alternativeName>
        <fullName evidence="9">ADP-glucose pyrophosphorylase</fullName>
        <shortName evidence="9">ADPGlc PPase</shortName>
    </alternativeName>
    <alternativeName>
        <fullName evidence="9">ADP-glucose synthase</fullName>
    </alternativeName>
</protein>
<evidence type="ECO:0000256" key="1">
    <source>
        <dbReference type="ARBA" id="ARBA00010443"/>
    </source>
</evidence>
<dbReference type="InterPro" id="IPR023049">
    <property type="entry name" value="GlgC_bac"/>
</dbReference>
<dbReference type="SUPFAM" id="SSF51161">
    <property type="entry name" value="Trimeric LpxA-like enzymes"/>
    <property type="match status" value="1"/>
</dbReference>
<gene>
    <name evidence="9" type="primary">glgC</name>
    <name evidence="12" type="ORF">X929_03300</name>
</gene>
<dbReference type="Proteomes" id="UP000236434">
    <property type="component" value="Unassembled WGS sequence"/>
</dbReference>
<dbReference type="Pfam" id="PF00483">
    <property type="entry name" value="NTP_transferase"/>
    <property type="match status" value="1"/>
</dbReference>
<dbReference type="CDD" id="cd04651">
    <property type="entry name" value="LbH_G1P_AT_C"/>
    <property type="match status" value="1"/>
</dbReference>
<dbReference type="RefSeq" id="WP_103066612.1">
    <property type="nucleotide sequence ID" value="NZ_AZRL01000006.1"/>
</dbReference>
<dbReference type="InterPro" id="IPR005835">
    <property type="entry name" value="NTP_transferase_dom"/>
</dbReference>
<evidence type="ECO:0000256" key="5">
    <source>
        <dbReference type="ARBA" id="ARBA00022741"/>
    </source>
</evidence>
<evidence type="ECO:0000259" key="11">
    <source>
        <dbReference type="Pfam" id="PF24894"/>
    </source>
</evidence>
<dbReference type="NCBIfam" id="TIGR02091">
    <property type="entry name" value="glgC"/>
    <property type="match status" value="1"/>
</dbReference>
<feature type="binding site" evidence="9">
    <location>
        <position position="97"/>
    </location>
    <ligand>
        <name>alpha-D-glucose 1-phosphate</name>
        <dbReference type="ChEBI" id="CHEBI:58601"/>
    </ligand>
</feature>
<comment type="catalytic activity">
    <reaction evidence="9">
        <text>alpha-D-glucose 1-phosphate + ATP + H(+) = ADP-alpha-D-glucose + diphosphate</text>
        <dbReference type="Rhea" id="RHEA:12120"/>
        <dbReference type="ChEBI" id="CHEBI:15378"/>
        <dbReference type="ChEBI" id="CHEBI:30616"/>
        <dbReference type="ChEBI" id="CHEBI:33019"/>
        <dbReference type="ChEBI" id="CHEBI:57498"/>
        <dbReference type="ChEBI" id="CHEBI:58601"/>
        <dbReference type="EC" id="2.7.7.27"/>
    </reaction>
</comment>
<feature type="domain" description="Glucose-1-phosphate adenylyltransferase/Bifunctional protein GlmU-like C-terminal hexapeptide" evidence="11">
    <location>
        <begin position="288"/>
        <end position="377"/>
    </location>
</feature>
<feature type="binding site" evidence="9">
    <location>
        <begin position="177"/>
        <end position="178"/>
    </location>
    <ligand>
        <name>alpha-D-glucose 1-phosphate</name>
        <dbReference type="ChEBI" id="CHEBI:58601"/>
    </ligand>
</feature>
<comment type="function">
    <text evidence="9">Involved in the biosynthesis of ADP-glucose, a building block required for the elongation reactions to produce glycogen. Catalyzes the reaction between ATP and alpha-D-glucose 1-phosphate (G1P) to produce pyrophosphate and ADP-Glc.</text>
</comment>
<dbReference type="EMBL" id="AZRL01000006">
    <property type="protein sequence ID" value="PNR97251.1"/>
    <property type="molecule type" value="Genomic_DNA"/>
</dbReference>
<dbReference type="EC" id="2.7.7.27" evidence="9"/>
<name>A0A2K1P387_9BACT</name>
<evidence type="ECO:0000256" key="3">
    <source>
        <dbReference type="ARBA" id="ARBA00022679"/>
    </source>
</evidence>
<dbReference type="UniPathway" id="UPA00164"/>
<dbReference type="PROSITE" id="PS00809">
    <property type="entry name" value="ADP_GLC_PYROPHOSPH_2"/>
    <property type="match status" value="1"/>
</dbReference>
<dbReference type="InterPro" id="IPR011831">
    <property type="entry name" value="ADP-Glc_PPase"/>
</dbReference>
<sequence>MRALGIILAGGQGTRLGVITNNLAKPAVPFGGKYRMIDFTLSNCVNSNINTVGIVTQYMPHRLVEHLGIGKPWDLDIKGGGLHILPPYLSRSGTSWYQGTADAVYQNIEFIERYKPDFVVLLSGDHVYKMDYNDIIDYHIEKGADGTIACMEVPVSEAHRFGIMVTDPFNRIIEFQEKPKEPKGTLASLGIYVFKWNFLKDALIRDAKDNTSEHDFGKNIIPKSLKENNMLYAFNFEGYWRDVGTIESYLDCNLEIISPLPPLDLHDDSWKIYTQSEELPPAFIAKGASVVKSFVSEGSEIYGTVENSVIFQGVTVSEGTYVKDSIIMNNVFIGKNSYIEKTIIAENTVIGDSVEIGKGKFAESKIDKKIYNSDITVIGFNSKIKDRMIIGKNCVIDNEVDLNDYDLQEIKSGEGLVK</sequence>
<keyword evidence="3 9" id="KW-0808">Transferase</keyword>
<dbReference type="HAMAP" id="MF_00624">
    <property type="entry name" value="GlgC"/>
    <property type="match status" value="1"/>
</dbReference>
<keyword evidence="2 9" id="KW-0321">Glycogen metabolism</keyword>
<dbReference type="OrthoDB" id="9801810at2"/>
<feature type="binding site" evidence="9">
    <location>
        <position position="162"/>
    </location>
    <ligand>
        <name>alpha-D-glucose 1-phosphate</name>
        <dbReference type="ChEBI" id="CHEBI:58601"/>
    </ligand>
</feature>
<dbReference type="InterPro" id="IPR011004">
    <property type="entry name" value="Trimer_LpxA-like_sf"/>
</dbReference>
<evidence type="ECO:0000259" key="10">
    <source>
        <dbReference type="Pfam" id="PF00483"/>
    </source>
</evidence>
<feature type="domain" description="Nucleotidyl transferase" evidence="10">
    <location>
        <begin position="5"/>
        <end position="256"/>
    </location>
</feature>
<keyword evidence="4 9" id="KW-0548">Nucleotidyltransferase</keyword>
<dbReference type="GO" id="GO:0008878">
    <property type="term" value="F:glucose-1-phosphate adenylyltransferase activity"/>
    <property type="evidence" value="ECO:0007669"/>
    <property type="project" value="UniProtKB-UniRule"/>
</dbReference>
<feature type="binding site" evidence="9">
    <location>
        <position position="188"/>
    </location>
    <ligand>
        <name>alpha-D-glucose 1-phosphate</name>
        <dbReference type="ChEBI" id="CHEBI:58601"/>
    </ligand>
</feature>
<keyword evidence="7 9" id="KW-0320">Glycogen biosynthesis</keyword>
<accession>A0A2K1P387</accession>
<evidence type="ECO:0000256" key="8">
    <source>
        <dbReference type="ARBA" id="ARBA00023277"/>
    </source>
</evidence>
<keyword evidence="6 9" id="KW-0067">ATP-binding</keyword>
<feature type="site" description="Could play a key role in the communication between the regulatory and the substrate sites" evidence="9">
    <location>
        <position position="57"/>
    </location>
</feature>
<dbReference type="SUPFAM" id="SSF53448">
    <property type="entry name" value="Nucleotide-diphospho-sugar transferases"/>
    <property type="match status" value="1"/>
</dbReference>
<evidence type="ECO:0000256" key="9">
    <source>
        <dbReference type="HAMAP-Rule" id="MF_00624"/>
    </source>
</evidence>
<keyword evidence="5 9" id="KW-0547">Nucleotide-binding</keyword>
<organism evidence="12 13">
    <name type="scientific">Petrotoga olearia DSM 13574</name>
    <dbReference type="NCBI Taxonomy" id="1122955"/>
    <lineage>
        <taxon>Bacteria</taxon>
        <taxon>Thermotogati</taxon>
        <taxon>Thermotogota</taxon>
        <taxon>Thermotogae</taxon>
        <taxon>Petrotogales</taxon>
        <taxon>Petrotogaceae</taxon>
        <taxon>Petrotoga</taxon>
    </lineage>
</organism>
<dbReference type="PANTHER" id="PTHR43523">
    <property type="entry name" value="GLUCOSE-1-PHOSPHATE ADENYLYLTRANSFERASE-RELATED"/>
    <property type="match status" value="1"/>
</dbReference>
<comment type="similarity">
    <text evidence="1 9">Belongs to the bacterial/plant glucose-1-phosphate adenylyltransferase family.</text>
</comment>
<evidence type="ECO:0000313" key="13">
    <source>
        <dbReference type="Proteomes" id="UP000236434"/>
    </source>
</evidence>
<evidence type="ECO:0000256" key="6">
    <source>
        <dbReference type="ARBA" id="ARBA00022840"/>
    </source>
</evidence>